<dbReference type="AlphaFoldDB" id="A0A9P1BMX5"/>
<feature type="region of interest" description="Disordered" evidence="1">
    <location>
        <begin position="150"/>
        <end position="170"/>
    </location>
</feature>
<keyword evidence="4" id="KW-1185">Reference proteome</keyword>
<name>A0A9P1BMX5_9DINO</name>
<organism evidence="2">
    <name type="scientific">Cladocopium goreaui</name>
    <dbReference type="NCBI Taxonomy" id="2562237"/>
    <lineage>
        <taxon>Eukaryota</taxon>
        <taxon>Sar</taxon>
        <taxon>Alveolata</taxon>
        <taxon>Dinophyceae</taxon>
        <taxon>Suessiales</taxon>
        <taxon>Symbiodiniaceae</taxon>
        <taxon>Cladocopium</taxon>
    </lineage>
</organism>
<dbReference type="EMBL" id="CAMXCT010000257">
    <property type="protein sequence ID" value="CAI3976259.1"/>
    <property type="molecule type" value="Genomic_DNA"/>
</dbReference>
<feature type="compositionally biased region" description="Basic and acidic residues" evidence="1">
    <location>
        <begin position="230"/>
        <end position="247"/>
    </location>
</feature>
<evidence type="ECO:0000313" key="3">
    <source>
        <dbReference type="EMBL" id="CAL4763571.1"/>
    </source>
</evidence>
<accession>A0A9P1BMX5</accession>
<dbReference type="EMBL" id="CAMXCT030000257">
    <property type="protein sequence ID" value="CAL4763571.1"/>
    <property type="molecule type" value="Genomic_DNA"/>
</dbReference>
<feature type="region of interest" description="Disordered" evidence="1">
    <location>
        <begin position="193"/>
        <end position="255"/>
    </location>
</feature>
<protein>
    <recommendedName>
        <fullName evidence="5">Reverse transcriptase Ty1/copia-type domain-containing protein</fullName>
    </recommendedName>
</protein>
<sequence>MSLVSELYSHGIDSIETISKFAGVQQKRLQAGIAFLKADTDAKLRRNMNQKCEENKNQVLVGQRCWYWRVQGSGRLQKSKWRGPARCVGVELSNGGGKTTVQWLVHGTSVLRCSPAHDLEEPRARSATQFKDLAKDVDVEKLEAILEDLYEPEDHHPGPVPADEDNQSDGYAANEAFDDTVEMPGIVNLMLCDLRDERERTPRRRRDSDASTEPPQTLEHPQQPQFHLPPQRDDVAEGTEEDTKPEEISIPDEADGDEMVVEDVMFIDTSNSSLPEGVTFMREILVQLPRDCGPLLRYNSHNPVHMRMLKSAYNRLADAPLLWFRDATRRLRRLKLIPREIDKCTFAFYDASGELKGMLILHVDDVLVAGDMSSEFGTRVSYLQYLKKICPITIPNQRSLKDKLNDFETSKCRGLLGALRWPGGQGVPPLCASTSLLGGEFPRGDGTVMEALNEALRFGKEIANHPMKFQEIASGPDLFL</sequence>
<gene>
    <name evidence="2" type="ORF">C1SCF055_LOCUS4494</name>
</gene>
<evidence type="ECO:0000313" key="2">
    <source>
        <dbReference type="EMBL" id="CAI3976259.1"/>
    </source>
</evidence>
<dbReference type="EMBL" id="CAMXCT020000257">
    <property type="protein sequence ID" value="CAL1129634.1"/>
    <property type="molecule type" value="Genomic_DNA"/>
</dbReference>
<dbReference type="Proteomes" id="UP001152797">
    <property type="component" value="Unassembled WGS sequence"/>
</dbReference>
<evidence type="ECO:0008006" key="5">
    <source>
        <dbReference type="Google" id="ProtNLM"/>
    </source>
</evidence>
<evidence type="ECO:0000313" key="4">
    <source>
        <dbReference type="Proteomes" id="UP001152797"/>
    </source>
</evidence>
<reference evidence="2" key="1">
    <citation type="submission" date="2022-10" db="EMBL/GenBank/DDBJ databases">
        <authorList>
            <person name="Chen Y."/>
            <person name="Dougan E. K."/>
            <person name="Chan C."/>
            <person name="Rhodes N."/>
            <person name="Thang M."/>
        </authorList>
    </citation>
    <scope>NUCLEOTIDE SEQUENCE</scope>
</reference>
<feature type="compositionally biased region" description="Low complexity" evidence="1">
    <location>
        <begin position="220"/>
        <end position="229"/>
    </location>
</feature>
<proteinExistence type="predicted"/>
<comment type="caution">
    <text evidence="2">The sequence shown here is derived from an EMBL/GenBank/DDBJ whole genome shotgun (WGS) entry which is preliminary data.</text>
</comment>
<reference evidence="3 4" key="2">
    <citation type="submission" date="2024-05" db="EMBL/GenBank/DDBJ databases">
        <authorList>
            <person name="Chen Y."/>
            <person name="Shah S."/>
            <person name="Dougan E. K."/>
            <person name="Thang M."/>
            <person name="Chan C."/>
        </authorList>
    </citation>
    <scope>NUCLEOTIDE SEQUENCE [LARGE SCALE GENOMIC DNA]</scope>
</reference>
<evidence type="ECO:0000256" key="1">
    <source>
        <dbReference type="SAM" id="MobiDB-lite"/>
    </source>
</evidence>